<dbReference type="Proteomes" id="UP000789901">
    <property type="component" value="Unassembled WGS sequence"/>
</dbReference>
<evidence type="ECO:0000313" key="3">
    <source>
        <dbReference type="Proteomes" id="UP000789901"/>
    </source>
</evidence>
<accession>A0ABN7X4X5</accession>
<proteinExistence type="predicted"/>
<protein>
    <submittedName>
        <fullName evidence="2">9047_t:CDS:1</fullName>
    </submittedName>
</protein>
<keyword evidence="3" id="KW-1185">Reference proteome</keyword>
<dbReference type="EMBL" id="CAJVQB010086828">
    <property type="protein sequence ID" value="CAG8847249.1"/>
    <property type="molecule type" value="Genomic_DNA"/>
</dbReference>
<gene>
    <name evidence="2" type="ORF">GMARGA_LOCUS38571</name>
</gene>
<feature type="region of interest" description="Disordered" evidence="1">
    <location>
        <begin position="1"/>
        <end position="25"/>
    </location>
</feature>
<reference evidence="2 3" key="1">
    <citation type="submission" date="2021-06" db="EMBL/GenBank/DDBJ databases">
        <authorList>
            <person name="Kallberg Y."/>
            <person name="Tangrot J."/>
            <person name="Rosling A."/>
        </authorList>
    </citation>
    <scope>NUCLEOTIDE SEQUENCE [LARGE SCALE GENOMIC DNA]</scope>
    <source>
        <strain evidence="2 3">120-4 pot B 10/14</strain>
    </source>
</reference>
<evidence type="ECO:0000256" key="1">
    <source>
        <dbReference type="SAM" id="MobiDB-lite"/>
    </source>
</evidence>
<name>A0ABN7X4X5_GIGMA</name>
<feature type="non-terminal residue" evidence="2">
    <location>
        <position position="158"/>
    </location>
</feature>
<evidence type="ECO:0000313" key="2">
    <source>
        <dbReference type="EMBL" id="CAG8847249.1"/>
    </source>
</evidence>
<feature type="non-terminal residue" evidence="2">
    <location>
        <position position="1"/>
    </location>
</feature>
<organism evidence="2 3">
    <name type="scientific">Gigaspora margarita</name>
    <dbReference type="NCBI Taxonomy" id="4874"/>
    <lineage>
        <taxon>Eukaryota</taxon>
        <taxon>Fungi</taxon>
        <taxon>Fungi incertae sedis</taxon>
        <taxon>Mucoromycota</taxon>
        <taxon>Glomeromycotina</taxon>
        <taxon>Glomeromycetes</taxon>
        <taxon>Diversisporales</taxon>
        <taxon>Gigasporaceae</taxon>
        <taxon>Gigaspora</taxon>
    </lineage>
</organism>
<sequence length="158" mass="18280">KEVVQESSEIKDDNNGIEVEKEEQKIVDSRPEFVDTELVEKAVELDYADTCPILTRYAQGTEIEAKKNEALRRTCECWQKKVKEFRRDRGVWDDRIEGIQVGRKETMERCLNRVGNADDGSSKGQFDPGGCHDQRCKSPNKACEKKRKKVRRFLGEIK</sequence>
<comment type="caution">
    <text evidence="2">The sequence shown here is derived from an EMBL/GenBank/DDBJ whole genome shotgun (WGS) entry which is preliminary data.</text>
</comment>
<feature type="region of interest" description="Disordered" evidence="1">
    <location>
        <begin position="114"/>
        <end position="133"/>
    </location>
</feature>